<accession>A0A7Y9GGZ9</accession>
<gene>
    <name evidence="2" type="ORF">BJ999_006555</name>
</gene>
<protein>
    <recommendedName>
        <fullName evidence="4">Secreted protein</fullName>
    </recommendedName>
</protein>
<keyword evidence="1" id="KW-0812">Transmembrane</keyword>
<comment type="caution">
    <text evidence="2">The sequence shown here is derived from an EMBL/GenBank/DDBJ whole genome shotgun (WGS) entry which is preliminary data.</text>
</comment>
<feature type="transmembrane region" description="Helical" evidence="1">
    <location>
        <begin position="6"/>
        <end position="23"/>
    </location>
</feature>
<dbReference type="EMBL" id="JACCBT010000001">
    <property type="protein sequence ID" value="NYE16259.1"/>
    <property type="molecule type" value="Genomic_DNA"/>
</dbReference>
<keyword evidence="1" id="KW-1133">Transmembrane helix</keyword>
<name>A0A7Y9GGZ9_9ACTN</name>
<evidence type="ECO:0000313" key="3">
    <source>
        <dbReference type="Proteomes" id="UP000591272"/>
    </source>
</evidence>
<sequence length="181" mass="20609">MNQFWTLIAVIVGGAMSYLVTWLHERRQTRRERAVRWDERRLDAHVVYLNAVSDQAMLTRRLAATRGFGHRLPAASLADGLDLLTEGEARRGVAFQVIEVLGDAATVEAAYDLNRKLWHLEWCVRGLVRVDEAGWDNAYQAFRRARTDYYARVRDELQVPGAVPAMASDDRPMVGIDQEDP</sequence>
<evidence type="ECO:0008006" key="4">
    <source>
        <dbReference type="Google" id="ProtNLM"/>
    </source>
</evidence>
<proteinExistence type="predicted"/>
<keyword evidence="3" id="KW-1185">Reference proteome</keyword>
<dbReference type="RefSeq" id="WP_179836828.1">
    <property type="nucleotide sequence ID" value="NZ_BMRD01000042.1"/>
</dbReference>
<dbReference type="Proteomes" id="UP000591272">
    <property type="component" value="Unassembled WGS sequence"/>
</dbReference>
<keyword evidence="1" id="KW-0472">Membrane</keyword>
<evidence type="ECO:0000313" key="2">
    <source>
        <dbReference type="EMBL" id="NYE16259.1"/>
    </source>
</evidence>
<organism evidence="2 3">
    <name type="scientific">Actinomadura citrea</name>
    <dbReference type="NCBI Taxonomy" id="46158"/>
    <lineage>
        <taxon>Bacteria</taxon>
        <taxon>Bacillati</taxon>
        <taxon>Actinomycetota</taxon>
        <taxon>Actinomycetes</taxon>
        <taxon>Streptosporangiales</taxon>
        <taxon>Thermomonosporaceae</taxon>
        <taxon>Actinomadura</taxon>
    </lineage>
</organism>
<dbReference type="AlphaFoldDB" id="A0A7Y9GGZ9"/>
<reference evidence="2 3" key="1">
    <citation type="submission" date="2020-07" db="EMBL/GenBank/DDBJ databases">
        <title>Sequencing the genomes of 1000 actinobacteria strains.</title>
        <authorList>
            <person name="Klenk H.-P."/>
        </authorList>
    </citation>
    <scope>NUCLEOTIDE SEQUENCE [LARGE SCALE GENOMIC DNA]</scope>
    <source>
        <strain evidence="2 3">DSM 43461</strain>
    </source>
</reference>
<evidence type="ECO:0000256" key="1">
    <source>
        <dbReference type="SAM" id="Phobius"/>
    </source>
</evidence>